<dbReference type="OrthoDB" id="3341596at2759"/>
<dbReference type="SUPFAM" id="SSF57756">
    <property type="entry name" value="Retrovirus zinc finger-like domains"/>
    <property type="match status" value="1"/>
</dbReference>
<evidence type="ECO:0000313" key="4">
    <source>
        <dbReference type="EMBL" id="KAF5195495.1"/>
    </source>
</evidence>
<keyword evidence="1" id="KW-0863">Zinc-finger</keyword>
<accession>A0A7J6WGG5</accession>
<evidence type="ECO:0000259" key="3">
    <source>
        <dbReference type="PROSITE" id="PS50158"/>
    </source>
</evidence>
<dbReference type="PROSITE" id="PS50158">
    <property type="entry name" value="ZF_CCHC"/>
    <property type="match status" value="1"/>
</dbReference>
<feature type="domain" description="CCHC-type" evidence="3">
    <location>
        <begin position="210"/>
        <end position="225"/>
    </location>
</feature>
<evidence type="ECO:0000313" key="5">
    <source>
        <dbReference type="Proteomes" id="UP000554482"/>
    </source>
</evidence>
<comment type="caution">
    <text evidence="4">The sequence shown here is derived from an EMBL/GenBank/DDBJ whole genome shotgun (WGS) entry which is preliminary data.</text>
</comment>
<proteinExistence type="predicted"/>
<dbReference type="Gene3D" id="4.10.60.10">
    <property type="entry name" value="Zinc finger, CCHC-type"/>
    <property type="match status" value="1"/>
</dbReference>
<sequence length="260" mass="30431">MVGGLGTTTKDKEWRRIWITTDSAAAAKAFNIGNVHWRIKNDLNRNKDGFEWLNIANTWREENFSADVCTNKGAILQKDTKFEKKVGKFICGLSYHLQVKVLPSEQEPFERVMSLTLRMEQLENEFRDSRAKTKTWDHGKNTKAYQDDKNRVRYRPYEPKDFDHQRGYDRRRGYDRPRDNDHREDYRPRGNDRESDRVGQGDRARTPIVCYECSQPGHIARNCPRRQPRPEGQDRRPTAAGRVYAAIPPVDGMPCIFDLL</sequence>
<name>A0A7J6WGG5_THATH</name>
<protein>
    <recommendedName>
        <fullName evidence="3">CCHC-type domain-containing protein</fullName>
    </recommendedName>
</protein>
<evidence type="ECO:0000256" key="2">
    <source>
        <dbReference type="SAM" id="MobiDB-lite"/>
    </source>
</evidence>
<keyword evidence="5" id="KW-1185">Reference proteome</keyword>
<feature type="region of interest" description="Disordered" evidence="2">
    <location>
        <begin position="128"/>
        <end position="203"/>
    </location>
</feature>
<gene>
    <name evidence="4" type="ORF">FRX31_014918</name>
</gene>
<dbReference type="Pfam" id="PF00098">
    <property type="entry name" value="zf-CCHC"/>
    <property type="match status" value="1"/>
</dbReference>
<dbReference type="SMART" id="SM00343">
    <property type="entry name" value="ZnF_C2HC"/>
    <property type="match status" value="1"/>
</dbReference>
<evidence type="ECO:0000256" key="1">
    <source>
        <dbReference type="PROSITE-ProRule" id="PRU00047"/>
    </source>
</evidence>
<reference evidence="4 5" key="1">
    <citation type="submission" date="2020-06" db="EMBL/GenBank/DDBJ databases">
        <title>Transcriptomic and genomic resources for Thalictrum thalictroides and T. hernandezii: Facilitating candidate gene discovery in an emerging model plant lineage.</title>
        <authorList>
            <person name="Arias T."/>
            <person name="Riano-Pachon D.M."/>
            <person name="Di Stilio V.S."/>
        </authorList>
    </citation>
    <scope>NUCLEOTIDE SEQUENCE [LARGE SCALE GENOMIC DNA]</scope>
    <source>
        <strain evidence="5">cv. WT478/WT964</strain>
        <tissue evidence="4">Leaves</tissue>
    </source>
</reference>
<dbReference type="InterPro" id="IPR001878">
    <property type="entry name" value="Znf_CCHC"/>
</dbReference>
<dbReference type="InterPro" id="IPR036875">
    <property type="entry name" value="Znf_CCHC_sf"/>
</dbReference>
<organism evidence="4 5">
    <name type="scientific">Thalictrum thalictroides</name>
    <name type="common">Rue-anemone</name>
    <name type="synonym">Anemone thalictroides</name>
    <dbReference type="NCBI Taxonomy" id="46969"/>
    <lineage>
        <taxon>Eukaryota</taxon>
        <taxon>Viridiplantae</taxon>
        <taxon>Streptophyta</taxon>
        <taxon>Embryophyta</taxon>
        <taxon>Tracheophyta</taxon>
        <taxon>Spermatophyta</taxon>
        <taxon>Magnoliopsida</taxon>
        <taxon>Ranunculales</taxon>
        <taxon>Ranunculaceae</taxon>
        <taxon>Thalictroideae</taxon>
        <taxon>Thalictrum</taxon>
    </lineage>
</organism>
<dbReference type="GO" id="GO:0003676">
    <property type="term" value="F:nucleic acid binding"/>
    <property type="evidence" value="ECO:0007669"/>
    <property type="project" value="InterPro"/>
</dbReference>
<dbReference type="Proteomes" id="UP000554482">
    <property type="component" value="Unassembled WGS sequence"/>
</dbReference>
<keyword evidence="1" id="KW-0862">Zinc</keyword>
<keyword evidence="1" id="KW-0479">Metal-binding</keyword>
<dbReference type="EMBL" id="JABWDY010017257">
    <property type="protein sequence ID" value="KAF5195495.1"/>
    <property type="molecule type" value="Genomic_DNA"/>
</dbReference>
<dbReference type="GO" id="GO:0008270">
    <property type="term" value="F:zinc ion binding"/>
    <property type="evidence" value="ECO:0007669"/>
    <property type="project" value="UniProtKB-KW"/>
</dbReference>
<dbReference type="AlphaFoldDB" id="A0A7J6WGG5"/>